<dbReference type="InterPro" id="IPR027417">
    <property type="entry name" value="P-loop_NTPase"/>
</dbReference>
<name>A0A8S5Q6T2_9CAUD</name>
<keyword evidence="2" id="KW-0347">Helicase</keyword>
<sequence length="774" mass="88990">MKIAYGNSRMEKRWKNNEISWDDFCKRVSTTQTTTETVEEYRKMTKPQQDAVKDVGGFVGGHLRGGRRKTGTVLCRSMLTLDMDHGTPDILDELSLFHSHEMCVYSTHKHTPEAPRLRLIFPLKRDVSEEEYPALARKVAQEIGMDLFDDTTYQPHRLMYWPSTSSNGEYVFRVMDGDILDPDAYLGLYDDWRDVSTWPVSSRESEAVEKSAKQQADPLAKTGVVGAFCRTYPIREAIEKFLPDVYAPSAMEGRYDYIPADSSAGVIIIDEKFAYSFHATDPACGQLLNAFDAVRVHKFPDDDPKKSYNAMAEFAVADERVKLRIFEEKRQAAAEDFDEADPDAWKKQLQYEKKSMELKNNLHNLMLILENDENLKGIVFNQLADGMEIRGKVPWPHPAKFWRDADDAQLICYVDAAYGTFSARNYDIAVTKAVDDRSYHPIREFFETLPAWDGVERADTLLIDYLGAEDTPYVRAVTRKELCAAYCRVYHPGIKFDSMIVLNGDQGIGKSTLIARLGGEWYSDSLNLSDMNDKTAAEKLQGYWIMEIGELAGMRKADLDKVKAFISRQDDKYRASFGRRVTPHPRQCVFFGTTNSQNGYLRDITGNRRYWNVKVPGNGKYKPWDMDEDTVKQVWAEVMVYAKAGEKLYLSPELEDYAKEEQRAAMERDDREGLVQEYLDMLLPDHWDSMDVYKRRDYVRDADDPMRPDGSVRRIEVSNMEIWCECFGKAKEDMKPSDSYAISAIMERIAGWSKTGKAKILPIYGRQRIYKRDE</sequence>
<dbReference type="InterPro" id="IPR007936">
    <property type="entry name" value="VapE-like_dom"/>
</dbReference>
<evidence type="ECO:0000313" key="2">
    <source>
        <dbReference type="EMBL" id="DAE14776.1"/>
    </source>
</evidence>
<dbReference type="PANTHER" id="PTHR34985">
    <property type="entry name" value="SLR0554 PROTEIN"/>
    <property type="match status" value="1"/>
</dbReference>
<dbReference type="PANTHER" id="PTHR34985:SF1">
    <property type="entry name" value="SLR0554 PROTEIN"/>
    <property type="match status" value="1"/>
</dbReference>
<dbReference type="GO" id="GO:0004386">
    <property type="term" value="F:helicase activity"/>
    <property type="evidence" value="ECO:0007669"/>
    <property type="project" value="UniProtKB-KW"/>
</dbReference>
<organism evidence="2">
    <name type="scientific">Siphoviridae sp. ctTBd21</name>
    <dbReference type="NCBI Taxonomy" id="2825516"/>
    <lineage>
        <taxon>Viruses</taxon>
        <taxon>Duplodnaviria</taxon>
        <taxon>Heunggongvirae</taxon>
        <taxon>Uroviricota</taxon>
        <taxon>Caudoviricetes</taxon>
    </lineage>
</organism>
<evidence type="ECO:0000259" key="1">
    <source>
        <dbReference type="Pfam" id="PF05272"/>
    </source>
</evidence>
<proteinExistence type="predicted"/>
<keyword evidence="2" id="KW-0378">Hydrolase</keyword>
<reference evidence="2" key="1">
    <citation type="journal article" date="2021" name="Proc. Natl. Acad. Sci. U.S.A.">
        <title>A Catalog of Tens of Thousands of Viruses from Human Metagenomes Reveals Hidden Associations with Chronic Diseases.</title>
        <authorList>
            <person name="Tisza M.J."/>
            <person name="Buck C.B."/>
        </authorList>
    </citation>
    <scope>NUCLEOTIDE SEQUENCE</scope>
    <source>
        <strain evidence="2">CtTBd21</strain>
    </source>
</reference>
<keyword evidence="2" id="KW-0067">ATP-binding</keyword>
<feature type="domain" description="Virulence-associated protein E-like" evidence="1">
    <location>
        <begin position="449"/>
        <end position="666"/>
    </location>
</feature>
<dbReference type="EMBL" id="BK015593">
    <property type="protein sequence ID" value="DAE14776.1"/>
    <property type="molecule type" value="Genomic_DNA"/>
</dbReference>
<accession>A0A8S5Q6T2</accession>
<dbReference type="Pfam" id="PF05272">
    <property type="entry name" value="VapE-like_dom"/>
    <property type="match status" value="1"/>
</dbReference>
<keyword evidence="2" id="KW-0547">Nucleotide-binding</keyword>
<dbReference type="SUPFAM" id="SSF52540">
    <property type="entry name" value="P-loop containing nucleoside triphosphate hydrolases"/>
    <property type="match status" value="1"/>
</dbReference>
<protein>
    <submittedName>
        <fullName evidence="2">Replicative DNA helicase</fullName>
    </submittedName>
</protein>